<accession>A0A0C4YQA0</accession>
<protein>
    <submittedName>
        <fullName evidence="1">Uncharacterized protein</fullName>
    </submittedName>
</protein>
<sequence length="150" mass="16571">MNPDSDSIFSNLDKAAAEARAQGDKWIVIDRIYEHLDALESQDYQDVLARILALIETYPELDYGGPGPFGSLIERQPVGAYAAQLLASLKRQPSTQVVAFLDRMMRMDEAEREAQGGPTVAAFVDALDAVLRHPAANDDCREFARMCLTP</sequence>
<dbReference type="RefSeq" id="WP_043354402.1">
    <property type="nucleotide sequence ID" value="NZ_CP010537.1"/>
</dbReference>
<dbReference type="EMBL" id="CP010537">
    <property type="protein sequence ID" value="AJG22786.1"/>
    <property type="molecule type" value="Genomic_DNA"/>
</dbReference>
<organism evidence="1 2">
    <name type="scientific">Cupriavidus basilensis</name>
    <dbReference type="NCBI Taxonomy" id="68895"/>
    <lineage>
        <taxon>Bacteria</taxon>
        <taxon>Pseudomonadati</taxon>
        <taxon>Pseudomonadota</taxon>
        <taxon>Betaproteobacteria</taxon>
        <taxon>Burkholderiales</taxon>
        <taxon>Burkholderiaceae</taxon>
        <taxon>Cupriavidus</taxon>
    </lineage>
</organism>
<dbReference type="Proteomes" id="UP000031843">
    <property type="component" value="Chromosome secondary"/>
</dbReference>
<proteinExistence type="predicted"/>
<evidence type="ECO:0000313" key="1">
    <source>
        <dbReference type="EMBL" id="AJG22786.1"/>
    </source>
</evidence>
<dbReference type="AlphaFoldDB" id="A0A0C4YQA0"/>
<dbReference type="KEGG" id="cbw:RR42_s1198"/>
<reference evidence="1 2" key="1">
    <citation type="journal article" date="2015" name="Genome Announc.">
        <title>Complete Genome Sequence of Cupriavidus basilensis 4G11, Isolated from the Oak Ridge Field Research Center Site.</title>
        <authorList>
            <person name="Ray J."/>
            <person name="Waters R.J."/>
            <person name="Skerker J.M."/>
            <person name="Kuehl J.V."/>
            <person name="Price M.N."/>
            <person name="Huang J."/>
            <person name="Chakraborty R."/>
            <person name="Arkin A.P."/>
            <person name="Deutschbauer A."/>
        </authorList>
    </citation>
    <scope>NUCLEOTIDE SEQUENCE [LARGE SCALE GENOMIC DNA]</scope>
    <source>
        <strain evidence="1">4G11</strain>
    </source>
</reference>
<dbReference type="OrthoDB" id="8794104at2"/>
<keyword evidence="2" id="KW-1185">Reference proteome</keyword>
<name>A0A0C4YQA0_9BURK</name>
<evidence type="ECO:0000313" key="2">
    <source>
        <dbReference type="Proteomes" id="UP000031843"/>
    </source>
</evidence>
<gene>
    <name evidence="1" type="ORF">RR42_s1198</name>
</gene>